<organism evidence="2 3">
    <name type="scientific">Sphaeroforma arctica JP610</name>
    <dbReference type="NCBI Taxonomy" id="667725"/>
    <lineage>
        <taxon>Eukaryota</taxon>
        <taxon>Ichthyosporea</taxon>
        <taxon>Ichthyophonida</taxon>
        <taxon>Sphaeroforma</taxon>
    </lineage>
</organism>
<feature type="chain" id="PRO_5005538758" evidence="1">
    <location>
        <begin position="26"/>
        <end position="154"/>
    </location>
</feature>
<dbReference type="EMBL" id="KQ242960">
    <property type="protein sequence ID" value="KNC76792.1"/>
    <property type="molecule type" value="Genomic_DNA"/>
</dbReference>
<dbReference type="AlphaFoldDB" id="A0A0L0FJ39"/>
<sequence>MMTRAWRAFVSIALVLALISIYTEQADLVKVGKPVVNSEAKGILAAGQNTNTYASVATSIHHDDPSDIPTDYETEIITETIAVTHVVTGGDECEIPLCAVVEICNNRNLTHAEIMNGISDINERLCMDPACTSTDHSFLLVDYYEVSQARGYES</sequence>
<gene>
    <name evidence="2" type="ORF">SARC_10729</name>
</gene>
<reference evidence="2 3" key="1">
    <citation type="submission" date="2011-02" db="EMBL/GenBank/DDBJ databases">
        <title>The Genome Sequence of Sphaeroforma arctica JP610.</title>
        <authorList>
            <consortium name="The Broad Institute Genome Sequencing Platform"/>
            <person name="Russ C."/>
            <person name="Cuomo C."/>
            <person name="Young S.K."/>
            <person name="Zeng Q."/>
            <person name="Gargeya S."/>
            <person name="Alvarado L."/>
            <person name="Berlin A."/>
            <person name="Chapman S.B."/>
            <person name="Chen Z."/>
            <person name="Freedman E."/>
            <person name="Gellesch M."/>
            <person name="Goldberg J."/>
            <person name="Griggs A."/>
            <person name="Gujja S."/>
            <person name="Heilman E."/>
            <person name="Heiman D."/>
            <person name="Howarth C."/>
            <person name="Mehta T."/>
            <person name="Neiman D."/>
            <person name="Pearson M."/>
            <person name="Roberts A."/>
            <person name="Saif S."/>
            <person name="Shea T."/>
            <person name="Shenoy N."/>
            <person name="Sisk P."/>
            <person name="Stolte C."/>
            <person name="Sykes S."/>
            <person name="White J."/>
            <person name="Yandava C."/>
            <person name="Burger G."/>
            <person name="Gray M.W."/>
            <person name="Holland P.W.H."/>
            <person name="King N."/>
            <person name="Lang F.B.F."/>
            <person name="Roger A.J."/>
            <person name="Ruiz-Trillo I."/>
            <person name="Haas B."/>
            <person name="Nusbaum C."/>
            <person name="Birren B."/>
        </authorList>
    </citation>
    <scope>NUCLEOTIDE SEQUENCE [LARGE SCALE GENOMIC DNA]</scope>
    <source>
        <strain evidence="2 3">JP610</strain>
    </source>
</reference>
<accession>A0A0L0FJ39</accession>
<evidence type="ECO:0000256" key="1">
    <source>
        <dbReference type="SAM" id="SignalP"/>
    </source>
</evidence>
<dbReference type="RefSeq" id="XP_014150694.1">
    <property type="nucleotide sequence ID" value="XM_014295219.1"/>
</dbReference>
<keyword evidence="3" id="KW-1185">Reference proteome</keyword>
<dbReference type="GeneID" id="25911233"/>
<protein>
    <submittedName>
        <fullName evidence="2">Uncharacterized protein</fullName>
    </submittedName>
</protein>
<name>A0A0L0FJ39_9EUKA</name>
<keyword evidence="1" id="KW-0732">Signal</keyword>
<evidence type="ECO:0000313" key="3">
    <source>
        <dbReference type="Proteomes" id="UP000054560"/>
    </source>
</evidence>
<feature type="signal peptide" evidence="1">
    <location>
        <begin position="1"/>
        <end position="25"/>
    </location>
</feature>
<dbReference type="Proteomes" id="UP000054560">
    <property type="component" value="Unassembled WGS sequence"/>
</dbReference>
<proteinExistence type="predicted"/>
<evidence type="ECO:0000313" key="2">
    <source>
        <dbReference type="EMBL" id="KNC76792.1"/>
    </source>
</evidence>